<dbReference type="Gene3D" id="3.40.30.10">
    <property type="entry name" value="Glutaredoxin"/>
    <property type="match status" value="1"/>
</dbReference>
<feature type="compositionally biased region" description="Low complexity" evidence="1">
    <location>
        <begin position="91"/>
        <end position="107"/>
    </location>
</feature>
<feature type="domain" description="FAD-binding FR-type" evidence="3">
    <location>
        <begin position="278"/>
        <end position="457"/>
    </location>
</feature>
<dbReference type="PROSITE" id="PS51384">
    <property type="entry name" value="FAD_FR"/>
    <property type="match status" value="1"/>
</dbReference>
<dbReference type="Gene3D" id="1.25.40.1040">
    <property type="match status" value="1"/>
</dbReference>
<dbReference type="SUPFAM" id="SSF52833">
    <property type="entry name" value="Thioredoxin-like"/>
    <property type="match status" value="1"/>
</dbReference>
<evidence type="ECO:0000256" key="2">
    <source>
        <dbReference type="SAM" id="SignalP"/>
    </source>
</evidence>
<feature type="non-terminal residue" evidence="4">
    <location>
        <position position="520"/>
    </location>
</feature>
<dbReference type="InterPro" id="IPR008333">
    <property type="entry name" value="Cbr1-like_FAD-bd_dom"/>
</dbReference>
<evidence type="ECO:0000313" key="4">
    <source>
        <dbReference type="EMBL" id="CAK0832792.1"/>
    </source>
</evidence>
<protein>
    <recommendedName>
        <fullName evidence="3">FAD-binding FR-type domain-containing protein</fullName>
    </recommendedName>
</protein>
<proteinExistence type="predicted"/>
<reference evidence="4" key="1">
    <citation type="submission" date="2023-10" db="EMBL/GenBank/DDBJ databases">
        <authorList>
            <person name="Chen Y."/>
            <person name="Shah S."/>
            <person name="Dougan E. K."/>
            <person name="Thang M."/>
            <person name="Chan C."/>
        </authorList>
    </citation>
    <scope>NUCLEOTIDE SEQUENCE [LARGE SCALE GENOMIC DNA]</scope>
</reference>
<dbReference type="CDD" id="cd02980">
    <property type="entry name" value="TRX_Fd_family"/>
    <property type="match status" value="1"/>
</dbReference>
<feature type="region of interest" description="Disordered" evidence="1">
    <location>
        <begin position="89"/>
        <end position="108"/>
    </location>
</feature>
<keyword evidence="5" id="KW-1185">Reference proteome</keyword>
<feature type="chain" id="PRO_5045712569" description="FAD-binding FR-type domain-containing protein" evidence="2">
    <location>
        <begin position="18"/>
        <end position="520"/>
    </location>
</feature>
<keyword evidence="2" id="KW-0732">Signal</keyword>
<evidence type="ECO:0000313" key="5">
    <source>
        <dbReference type="Proteomes" id="UP001189429"/>
    </source>
</evidence>
<dbReference type="EMBL" id="CAUYUJ010011885">
    <property type="protein sequence ID" value="CAK0832792.1"/>
    <property type="molecule type" value="Genomic_DNA"/>
</dbReference>
<dbReference type="InterPro" id="IPR017927">
    <property type="entry name" value="FAD-bd_FR_type"/>
</dbReference>
<sequence length="520" mass="56307">FFFVWDVFAVSLVVVLGGGSSSRSSRSSICSNSRCCGTSSIRTPISRDQKIDAIIVVVTSGALSAHSRLGSRSIAGLLSAACSLRRHRPMSSSSSSSYSSCSPSSPSAKIRVCQGKKCRSAGSEIVLFEIEELAKGFENCTVEASRCLGACRKAPNAEVVRGQAEGICTRISDAERSAAVVARATGAMPCFEDPRLARKLADARMRRVRSRARAEGKWNAALAGFPEQVMSRSGRERLELQLEMSQLMASAGLWEEALSHVAEVEARSGDSLAVAMERARLLGRLGRSEELEAILRRRVSAMRLDRRLAKEVASSLRNCVADCATAPGLDGARRPIEKYGLWYLEGTTKVSRHSAIYHFRSEDEARGTPLPKKRKRGAQHSTWHTTLLAGVGANSEGPLPWVERDYTPVSTAAEWEQGKCDILIKIYRDGLATSWLHRQDPGCSVRLSQPMKTLDVPSLVTDRHQATFEPASRRLSLWQSGPPWAVAPPGSTRASVLLLLAGTGIVVGSQILRFAGPGDS</sequence>
<evidence type="ECO:0000256" key="1">
    <source>
        <dbReference type="SAM" id="MobiDB-lite"/>
    </source>
</evidence>
<dbReference type="Pfam" id="PF00970">
    <property type="entry name" value="FAD_binding_6"/>
    <property type="match status" value="1"/>
</dbReference>
<accession>A0ABN9SLU6</accession>
<comment type="caution">
    <text evidence="4">The sequence shown here is derived from an EMBL/GenBank/DDBJ whole genome shotgun (WGS) entry which is preliminary data.</text>
</comment>
<evidence type="ECO:0000259" key="3">
    <source>
        <dbReference type="PROSITE" id="PS51384"/>
    </source>
</evidence>
<name>A0ABN9SLU6_9DINO</name>
<feature type="signal peptide" evidence="2">
    <location>
        <begin position="1"/>
        <end position="17"/>
    </location>
</feature>
<organism evidence="4 5">
    <name type="scientific">Prorocentrum cordatum</name>
    <dbReference type="NCBI Taxonomy" id="2364126"/>
    <lineage>
        <taxon>Eukaryota</taxon>
        <taxon>Sar</taxon>
        <taxon>Alveolata</taxon>
        <taxon>Dinophyceae</taxon>
        <taxon>Prorocentrales</taxon>
        <taxon>Prorocentraceae</taxon>
        <taxon>Prorocentrum</taxon>
    </lineage>
</organism>
<dbReference type="InterPro" id="IPR017938">
    <property type="entry name" value="Riboflavin_synthase-like_b-brl"/>
</dbReference>
<gene>
    <name evidence="4" type="ORF">PCOR1329_LOCUS30697</name>
</gene>
<dbReference type="Proteomes" id="UP001189429">
    <property type="component" value="Unassembled WGS sequence"/>
</dbReference>
<dbReference type="Gene3D" id="2.40.30.10">
    <property type="entry name" value="Translation factors"/>
    <property type="match status" value="1"/>
</dbReference>
<dbReference type="SUPFAM" id="SSF63380">
    <property type="entry name" value="Riboflavin synthase domain-like"/>
    <property type="match status" value="1"/>
</dbReference>
<dbReference type="InterPro" id="IPR036249">
    <property type="entry name" value="Thioredoxin-like_sf"/>
</dbReference>
<feature type="non-terminal residue" evidence="4">
    <location>
        <position position="1"/>
    </location>
</feature>